<evidence type="ECO:0000313" key="1">
    <source>
        <dbReference type="EMBL" id="KIJ38630.1"/>
    </source>
</evidence>
<organism evidence="1 2">
    <name type="scientific">Sphaerobolus stellatus (strain SS14)</name>
    <dbReference type="NCBI Taxonomy" id="990650"/>
    <lineage>
        <taxon>Eukaryota</taxon>
        <taxon>Fungi</taxon>
        <taxon>Dikarya</taxon>
        <taxon>Basidiomycota</taxon>
        <taxon>Agaricomycotina</taxon>
        <taxon>Agaricomycetes</taxon>
        <taxon>Phallomycetidae</taxon>
        <taxon>Geastrales</taxon>
        <taxon>Sphaerobolaceae</taxon>
        <taxon>Sphaerobolus</taxon>
    </lineage>
</organism>
<dbReference type="Proteomes" id="UP000054279">
    <property type="component" value="Unassembled WGS sequence"/>
</dbReference>
<gene>
    <name evidence="1" type="ORF">M422DRAFT_258751</name>
</gene>
<dbReference type="EMBL" id="KN837159">
    <property type="protein sequence ID" value="KIJ38630.1"/>
    <property type="molecule type" value="Genomic_DNA"/>
</dbReference>
<dbReference type="HOGENOM" id="CLU_2335001_0_0_1"/>
<protein>
    <submittedName>
        <fullName evidence="1">Uncharacterized protein</fullName>
    </submittedName>
</protein>
<evidence type="ECO:0000313" key="2">
    <source>
        <dbReference type="Proteomes" id="UP000054279"/>
    </source>
</evidence>
<proteinExistence type="predicted"/>
<keyword evidence="2" id="KW-1185">Reference proteome</keyword>
<accession>A0A0C9VLC9</accession>
<name>A0A0C9VLC9_SPHS4</name>
<sequence length="98" mass="11599">MDPGMTHFVLSLTDSVTQGGHFYNAEAFDKTMWAHQNKHFYGHINTNAAHPNNKWILHTLIIVYHKELLTRFTKWVDKKHSRVKSSEYNDFAEEWIQP</sequence>
<reference evidence="1 2" key="1">
    <citation type="submission" date="2014-06" db="EMBL/GenBank/DDBJ databases">
        <title>Evolutionary Origins and Diversification of the Mycorrhizal Mutualists.</title>
        <authorList>
            <consortium name="DOE Joint Genome Institute"/>
            <consortium name="Mycorrhizal Genomics Consortium"/>
            <person name="Kohler A."/>
            <person name="Kuo A."/>
            <person name="Nagy L.G."/>
            <person name="Floudas D."/>
            <person name="Copeland A."/>
            <person name="Barry K.W."/>
            <person name="Cichocki N."/>
            <person name="Veneault-Fourrey C."/>
            <person name="LaButti K."/>
            <person name="Lindquist E.A."/>
            <person name="Lipzen A."/>
            <person name="Lundell T."/>
            <person name="Morin E."/>
            <person name="Murat C."/>
            <person name="Riley R."/>
            <person name="Ohm R."/>
            <person name="Sun H."/>
            <person name="Tunlid A."/>
            <person name="Henrissat B."/>
            <person name="Grigoriev I.V."/>
            <person name="Hibbett D.S."/>
            <person name="Martin F."/>
        </authorList>
    </citation>
    <scope>NUCLEOTIDE SEQUENCE [LARGE SCALE GENOMIC DNA]</scope>
    <source>
        <strain evidence="1 2">SS14</strain>
    </source>
</reference>
<dbReference type="AlphaFoldDB" id="A0A0C9VLC9"/>